<dbReference type="AlphaFoldDB" id="A0A0L0NP68"/>
<proteinExistence type="inferred from homology"/>
<dbReference type="GO" id="GO:0005829">
    <property type="term" value="C:cytosol"/>
    <property type="evidence" value="ECO:0007669"/>
    <property type="project" value="TreeGrafter"/>
</dbReference>
<dbReference type="InterPro" id="IPR011074">
    <property type="entry name" value="CRAL/TRIO_N_dom"/>
</dbReference>
<comment type="function">
    <text evidence="15">Non-classical phosphatidylinositol (PtdIns) transfer protein (PITP), which exhibits PtdIns-binding/transfer activity in the absence of detectable PtdCho-binding/transfer activity. Regulates PtdIns(4,5)P2 homeostasis at the plasma membrane. Heme-binding protein that may play a role in organic oxidant-induced stress responses.</text>
</comment>
<evidence type="ECO:0000256" key="4">
    <source>
        <dbReference type="ARBA" id="ARBA00018320"/>
    </source>
</evidence>
<dbReference type="Pfam" id="PF00650">
    <property type="entry name" value="CRAL_TRIO"/>
    <property type="match status" value="1"/>
</dbReference>
<comment type="cofactor">
    <cofactor evidence="1">
        <name>heme b</name>
        <dbReference type="ChEBI" id="CHEBI:60344"/>
    </cofactor>
</comment>
<dbReference type="SMART" id="SM01100">
    <property type="entry name" value="CRAL_TRIO_N"/>
    <property type="match status" value="1"/>
</dbReference>
<dbReference type="InterPro" id="IPR036865">
    <property type="entry name" value="CRAL-TRIO_dom_sf"/>
</dbReference>
<keyword evidence="13 16" id="KW-0472">Membrane</keyword>
<evidence type="ECO:0000256" key="9">
    <source>
        <dbReference type="ARBA" id="ARBA00022824"/>
    </source>
</evidence>
<comment type="subcellular location">
    <subcellularLocation>
        <location evidence="16">Cytoplasm</location>
    </subcellularLocation>
    <subcellularLocation>
        <location evidence="2 16">Endoplasmic reticulum membrane</location>
        <topology evidence="2 16">Peripheral membrane protein</topology>
    </subcellularLocation>
    <subcellularLocation>
        <location evidence="16">Microsome membrane</location>
        <topology evidence="16">Peripheral membrane protein</topology>
    </subcellularLocation>
</comment>
<evidence type="ECO:0000256" key="1">
    <source>
        <dbReference type="ARBA" id="ARBA00001970"/>
    </source>
</evidence>
<name>A0A0L0NP68_CANAR</name>
<evidence type="ECO:0000256" key="15">
    <source>
        <dbReference type="ARBA" id="ARBA00024180"/>
    </source>
</evidence>
<keyword evidence="7" id="KW-0349">Heme</keyword>
<evidence type="ECO:0000256" key="13">
    <source>
        <dbReference type="ARBA" id="ARBA00023136"/>
    </source>
</evidence>
<dbReference type="PANTHER" id="PTHR47669">
    <property type="entry name" value="PHOSPHATIDYLINOSITOL TRANSFER PROTEIN SFH5"/>
    <property type="match status" value="1"/>
</dbReference>
<dbReference type="InterPro" id="IPR001251">
    <property type="entry name" value="CRAL-TRIO_dom"/>
</dbReference>
<dbReference type="VEuPathDB" id="FungiDB:CJI96_0002430"/>
<protein>
    <recommendedName>
        <fullName evidence="4 16">Phosphatidylinositol transfer protein SFH5</fullName>
        <shortName evidence="16">PITP SFH5</shortName>
    </recommendedName>
</protein>
<evidence type="ECO:0000256" key="2">
    <source>
        <dbReference type="ARBA" id="ARBA00004406"/>
    </source>
</evidence>
<evidence type="ECO:0000256" key="12">
    <source>
        <dbReference type="ARBA" id="ARBA00023055"/>
    </source>
</evidence>
<organism evidence="19 20">
    <name type="scientific">Candidozyma auris</name>
    <name type="common">Yeast</name>
    <name type="synonym">Candida auris</name>
    <dbReference type="NCBI Taxonomy" id="498019"/>
    <lineage>
        <taxon>Eukaryota</taxon>
        <taxon>Fungi</taxon>
        <taxon>Dikarya</taxon>
        <taxon>Ascomycota</taxon>
        <taxon>Saccharomycotina</taxon>
        <taxon>Pichiomycetes</taxon>
        <taxon>Metschnikowiaceae</taxon>
        <taxon>Candidozyma</taxon>
    </lineage>
</organism>
<evidence type="ECO:0000259" key="18">
    <source>
        <dbReference type="PROSITE" id="PS50191"/>
    </source>
</evidence>
<evidence type="ECO:0000256" key="3">
    <source>
        <dbReference type="ARBA" id="ARBA00006667"/>
    </source>
</evidence>
<dbReference type="VEuPathDB" id="FungiDB:B9J08_004048"/>
<feature type="compositionally biased region" description="Basic and acidic residues" evidence="17">
    <location>
        <begin position="352"/>
        <end position="363"/>
    </location>
</feature>
<dbReference type="Gene3D" id="3.40.525.10">
    <property type="entry name" value="CRAL-TRIO lipid binding domain"/>
    <property type="match status" value="1"/>
</dbReference>
<evidence type="ECO:0000256" key="10">
    <source>
        <dbReference type="ARBA" id="ARBA00022848"/>
    </source>
</evidence>
<dbReference type="GO" id="GO:0005789">
    <property type="term" value="C:endoplasmic reticulum membrane"/>
    <property type="evidence" value="ECO:0007669"/>
    <property type="project" value="UniProtKB-SubCell"/>
</dbReference>
<evidence type="ECO:0000256" key="7">
    <source>
        <dbReference type="ARBA" id="ARBA00022617"/>
    </source>
</evidence>
<evidence type="ECO:0000256" key="5">
    <source>
        <dbReference type="ARBA" id="ARBA00022448"/>
    </source>
</evidence>
<dbReference type="GO" id="GO:0046872">
    <property type="term" value="F:metal ion binding"/>
    <property type="evidence" value="ECO:0007669"/>
    <property type="project" value="UniProtKB-KW"/>
</dbReference>
<comment type="caution">
    <text evidence="19">The sequence shown here is derived from an EMBL/GenBank/DDBJ whole genome shotgun (WGS) entry which is preliminary data.</text>
</comment>
<comment type="catalytic activity">
    <reaction evidence="14">
        <text>a 1,2-diacyl-sn-glycero-3-phospho-(1D-myo-inositol)(in) = a 1,2-diacyl-sn-glycero-3-phospho-(1D-myo-inositol)(out)</text>
        <dbReference type="Rhea" id="RHEA:38691"/>
        <dbReference type="ChEBI" id="CHEBI:57880"/>
    </reaction>
    <physiologicalReaction direction="left-to-right" evidence="14">
        <dbReference type="Rhea" id="RHEA:38692"/>
    </physiologicalReaction>
</comment>
<dbReference type="VEuPathDB" id="FungiDB:CJI97_003976"/>
<dbReference type="SMART" id="SM00516">
    <property type="entry name" value="SEC14"/>
    <property type="match status" value="1"/>
</dbReference>
<evidence type="ECO:0000313" key="20">
    <source>
        <dbReference type="Proteomes" id="UP000037122"/>
    </source>
</evidence>
<feature type="domain" description="CRAL-TRIO" evidence="18">
    <location>
        <begin position="158"/>
        <end position="282"/>
    </location>
</feature>
<feature type="compositionally biased region" description="Basic and acidic residues" evidence="17">
    <location>
        <begin position="315"/>
        <end position="330"/>
    </location>
</feature>
<evidence type="ECO:0000256" key="8">
    <source>
        <dbReference type="ARBA" id="ARBA00022723"/>
    </source>
</evidence>
<evidence type="ECO:0000256" key="17">
    <source>
        <dbReference type="SAM" id="MobiDB-lite"/>
    </source>
</evidence>
<comment type="similarity">
    <text evidence="3 16">Belongs to the SFH5 family.</text>
</comment>
<evidence type="ECO:0000256" key="6">
    <source>
        <dbReference type="ARBA" id="ARBA00022490"/>
    </source>
</evidence>
<dbReference type="VEuPathDB" id="FungiDB:QG37_07800"/>
<keyword evidence="12 16" id="KW-0445">Lipid transport</keyword>
<dbReference type="GO" id="GO:0032541">
    <property type="term" value="C:cortical endoplasmic reticulum"/>
    <property type="evidence" value="ECO:0007669"/>
    <property type="project" value="TreeGrafter"/>
</dbReference>
<keyword evidence="10 16" id="KW-0492">Microsome</keyword>
<dbReference type="Proteomes" id="UP000037122">
    <property type="component" value="Unassembled WGS sequence"/>
</dbReference>
<dbReference type="InterPro" id="IPR042938">
    <property type="entry name" value="Sfh5"/>
</dbReference>
<evidence type="ECO:0000256" key="11">
    <source>
        <dbReference type="ARBA" id="ARBA00023004"/>
    </source>
</evidence>
<keyword evidence="8" id="KW-0479">Metal-binding</keyword>
<dbReference type="SUPFAM" id="SSF46938">
    <property type="entry name" value="CRAL/TRIO N-terminal domain"/>
    <property type="match status" value="1"/>
</dbReference>
<dbReference type="GO" id="GO:0017157">
    <property type="term" value="P:regulation of exocytosis"/>
    <property type="evidence" value="ECO:0007669"/>
    <property type="project" value="TreeGrafter"/>
</dbReference>
<evidence type="ECO:0000313" key="19">
    <source>
        <dbReference type="EMBL" id="KND95848.1"/>
    </source>
</evidence>
<dbReference type="GO" id="GO:0043001">
    <property type="term" value="P:Golgi to plasma membrane protein transport"/>
    <property type="evidence" value="ECO:0007669"/>
    <property type="project" value="TreeGrafter"/>
</dbReference>
<dbReference type="VEuPathDB" id="FungiDB:CJJ07_001847"/>
<keyword evidence="9 16" id="KW-0256">Endoplasmic reticulum</keyword>
<dbReference type="PANTHER" id="PTHR47669:SF1">
    <property type="entry name" value="PHOSPHATIDYLINOSITOL TRANSFER PROTEIN SFH5"/>
    <property type="match status" value="1"/>
</dbReference>
<evidence type="ECO:0000256" key="14">
    <source>
        <dbReference type="ARBA" id="ARBA00024146"/>
    </source>
</evidence>
<dbReference type="CDD" id="cd00170">
    <property type="entry name" value="SEC14"/>
    <property type="match status" value="1"/>
</dbReference>
<sequence length="363" mass="41521">MALVKSTKLTEEQEKKLQQLIQDIPDILAKTEDPSYDEIYGYRIAPEEKEYVNVEIRNEILLKFLIAREYDIEKAKEMLVNTFNWRRKFLVLSAAYDEKFDKDLEKMGVITNYEGNKDNFSVVTWNLYANLKNPKKLFAKFGVGVDNPDKTDLPGTMFLRWRVGLMERSLALLDFTNPDKCKIAQVHDYNNVSMFRMDPGMKAATKEIITIFGDNYPELLSKKYFINVPLLMGWVFAFFKATGFMSAATLKKFEMLNHGDLSEAFGKENLPQAYNGGETNEKFPDIFALQVDDSTIESPEYGLIILEKLKKAQEEESKKQELAEPVEKTTEGANIATDSKITEDAGPETPDDEKVTKKDETVA</sequence>
<dbReference type="GO" id="GO:0005886">
    <property type="term" value="C:plasma membrane"/>
    <property type="evidence" value="ECO:0007669"/>
    <property type="project" value="TreeGrafter"/>
</dbReference>
<dbReference type="Pfam" id="PF03765">
    <property type="entry name" value="CRAL_TRIO_N"/>
    <property type="match status" value="1"/>
</dbReference>
<keyword evidence="5 16" id="KW-0813">Transport</keyword>
<dbReference type="EMBL" id="LGST01000064">
    <property type="protein sequence ID" value="KND95848.1"/>
    <property type="molecule type" value="Genomic_DNA"/>
</dbReference>
<feature type="region of interest" description="Disordered" evidence="17">
    <location>
        <begin position="315"/>
        <end position="363"/>
    </location>
</feature>
<dbReference type="VEuPathDB" id="FungiDB:CJJ09_000212"/>
<dbReference type="SUPFAM" id="SSF52087">
    <property type="entry name" value="CRAL/TRIO domain"/>
    <property type="match status" value="1"/>
</dbReference>
<keyword evidence="6 16" id="KW-0963">Cytoplasm</keyword>
<gene>
    <name evidence="19" type="ORF">QG37_07800</name>
</gene>
<keyword evidence="11" id="KW-0408">Iron</keyword>
<dbReference type="GO" id="GO:0008526">
    <property type="term" value="F:phosphatidylinositol transfer activity"/>
    <property type="evidence" value="ECO:0007669"/>
    <property type="project" value="UniProtKB-UniRule"/>
</dbReference>
<evidence type="ECO:0000256" key="16">
    <source>
        <dbReference type="RuleBase" id="RU367059"/>
    </source>
</evidence>
<reference evidence="20" key="1">
    <citation type="journal article" date="2015" name="BMC Genomics">
        <title>Draft genome of a commonly misdiagnosed multidrug resistant pathogen Candida auris.</title>
        <authorList>
            <person name="Chatterjee S."/>
            <person name="Alampalli S.V."/>
            <person name="Nageshan R.K."/>
            <person name="Chettiar S.T."/>
            <person name="Joshi S."/>
            <person name="Tatu U.S."/>
        </authorList>
    </citation>
    <scope>NUCLEOTIDE SEQUENCE [LARGE SCALE GENOMIC DNA]</scope>
    <source>
        <strain evidence="20">6684</strain>
    </source>
</reference>
<dbReference type="PROSITE" id="PS50191">
    <property type="entry name" value="CRAL_TRIO"/>
    <property type="match status" value="1"/>
</dbReference>
<dbReference type="InterPro" id="IPR036273">
    <property type="entry name" value="CRAL/TRIO_N_dom_sf"/>
</dbReference>
<accession>A0A0L0NP68</accession>